<dbReference type="AlphaFoldDB" id="A0AAE3ZW63"/>
<dbReference type="RefSeq" id="WP_310424040.1">
    <property type="nucleotide sequence ID" value="NZ_JAVDYC010000001.1"/>
</dbReference>
<organism evidence="1 2">
    <name type="scientific">Catenuloplanes niger</name>
    <dbReference type="NCBI Taxonomy" id="587534"/>
    <lineage>
        <taxon>Bacteria</taxon>
        <taxon>Bacillati</taxon>
        <taxon>Actinomycetota</taxon>
        <taxon>Actinomycetes</taxon>
        <taxon>Micromonosporales</taxon>
        <taxon>Micromonosporaceae</taxon>
        <taxon>Catenuloplanes</taxon>
    </lineage>
</organism>
<protein>
    <submittedName>
        <fullName evidence="1">Uncharacterized protein</fullName>
    </submittedName>
</protein>
<keyword evidence="2" id="KW-1185">Reference proteome</keyword>
<comment type="caution">
    <text evidence="1">The sequence shown here is derived from an EMBL/GenBank/DDBJ whole genome shotgun (WGS) entry which is preliminary data.</text>
</comment>
<reference evidence="1 2" key="1">
    <citation type="submission" date="2023-07" db="EMBL/GenBank/DDBJ databases">
        <title>Sequencing the genomes of 1000 actinobacteria strains.</title>
        <authorList>
            <person name="Klenk H.-P."/>
        </authorList>
    </citation>
    <scope>NUCLEOTIDE SEQUENCE [LARGE SCALE GENOMIC DNA]</scope>
    <source>
        <strain evidence="1 2">DSM 44711</strain>
    </source>
</reference>
<proteinExistence type="predicted"/>
<sequence>MGEVFLPAAWADREPGPKHWTAGARSDDPAAREVHPPTAAGIGDGKAFLFLFGYRTAGTQDPGMLAAELAEIDDDVAVLRGAGYTVVVDRQATREDLLDAVTGRGLDGLVPAGVYWSSHGGTDGSLEACDGVRISPSDVDTAAVPAGLRLVIFGACYVGAYAPAWRAALGGHPLVAGWGRPVTLQRAVDFLEEGRESDIGLDDLIKAWLLTDSALPAPPADAGGLPPAAVLGGRIGRLRQRFPAVAERLGAGWAEHGNHLDVTVPLPGGRSHVVQVFLVDSTDPFSEGVTLCGMEADVGPVSPLVTPETLLGTAGGPGYGRVALVAGRTGVPQVVTQSFTPLIGTSGQQLAARCYQVARHADALEYTIFGIDGE</sequence>
<accession>A0AAE3ZW63</accession>
<dbReference type="EMBL" id="JAVDYC010000001">
    <property type="protein sequence ID" value="MDR7327123.1"/>
    <property type="molecule type" value="Genomic_DNA"/>
</dbReference>
<evidence type="ECO:0000313" key="2">
    <source>
        <dbReference type="Proteomes" id="UP001183629"/>
    </source>
</evidence>
<name>A0AAE3ZW63_9ACTN</name>
<dbReference type="Proteomes" id="UP001183629">
    <property type="component" value="Unassembled WGS sequence"/>
</dbReference>
<gene>
    <name evidence="1" type="ORF">J2S44_007373</name>
</gene>
<evidence type="ECO:0000313" key="1">
    <source>
        <dbReference type="EMBL" id="MDR7327123.1"/>
    </source>
</evidence>